<dbReference type="GO" id="GO:0007015">
    <property type="term" value="P:actin filament organization"/>
    <property type="evidence" value="ECO:0007669"/>
    <property type="project" value="TreeGrafter"/>
</dbReference>
<dbReference type="Pfam" id="PF00063">
    <property type="entry name" value="Myosin_head"/>
    <property type="match status" value="1"/>
</dbReference>
<dbReference type="Gene3D" id="6.20.240.20">
    <property type="match status" value="1"/>
</dbReference>
<dbReference type="GO" id="GO:0016020">
    <property type="term" value="C:membrane"/>
    <property type="evidence" value="ECO:0007669"/>
    <property type="project" value="TreeGrafter"/>
</dbReference>
<feature type="compositionally biased region" description="Polar residues" evidence="10">
    <location>
        <begin position="1064"/>
        <end position="1087"/>
    </location>
</feature>
<dbReference type="PRINTS" id="PR00193">
    <property type="entry name" value="MYOSINHEAVY"/>
</dbReference>
<dbReference type="SMART" id="SM00015">
    <property type="entry name" value="IQ"/>
    <property type="match status" value="6"/>
</dbReference>
<dbReference type="GO" id="GO:0051015">
    <property type="term" value="F:actin filament binding"/>
    <property type="evidence" value="ECO:0007669"/>
    <property type="project" value="TreeGrafter"/>
</dbReference>
<dbReference type="EMBL" id="MCFE01000045">
    <property type="protein sequence ID" value="ORY03520.1"/>
    <property type="molecule type" value="Genomic_DNA"/>
</dbReference>
<dbReference type="Proteomes" id="UP000193498">
    <property type="component" value="Unassembled WGS sequence"/>
</dbReference>
<evidence type="ECO:0000256" key="4">
    <source>
        <dbReference type="ARBA" id="ARBA00023054"/>
    </source>
</evidence>
<dbReference type="PROSITE" id="PS50096">
    <property type="entry name" value="IQ"/>
    <property type="match status" value="3"/>
</dbReference>
<dbReference type="GO" id="GO:0016459">
    <property type="term" value="C:myosin complex"/>
    <property type="evidence" value="ECO:0007669"/>
    <property type="project" value="UniProtKB-KW"/>
</dbReference>
<feature type="region of interest" description="Actin-binding" evidence="8">
    <location>
        <begin position="645"/>
        <end position="667"/>
    </location>
</feature>
<feature type="domain" description="Dilute" evidence="11">
    <location>
        <begin position="1248"/>
        <end position="1512"/>
    </location>
</feature>
<evidence type="ECO:0000256" key="1">
    <source>
        <dbReference type="ARBA" id="ARBA00008314"/>
    </source>
</evidence>
<evidence type="ECO:0000259" key="11">
    <source>
        <dbReference type="PROSITE" id="PS51126"/>
    </source>
</evidence>
<feature type="region of interest" description="Disordered" evidence="10">
    <location>
        <begin position="1048"/>
        <end position="1145"/>
    </location>
</feature>
<feature type="coiled-coil region" evidence="9">
    <location>
        <begin position="953"/>
        <end position="980"/>
    </location>
</feature>
<dbReference type="Gene3D" id="1.20.120.720">
    <property type="entry name" value="Myosin VI head, motor domain, U50 subdomain"/>
    <property type="match status" value="1"/>
</dbReference>
<dbReference type="Gene3D" id="1.20.58.530">
    <property type="match status" value="1"/>
</dbReference>
<dbReference type="InParanoid" id="A0A1Y1YZP8"/>
<evidence type="ECO:0000256" key="5">
    <source>
        <dbReference type="ARBA" id="ARBA00023123"/>
    </source>
</evidence>
<dbReference type="PROSITE" id="PS51456">
    <property type="entry name" value="MYOSIN_MOTOR"/>
    <property type="match status" value="1"/>
</dbReference>
<keyword evidence="6 8" id="KW-0505">Motor protein</keyword>
<dbReference type="PROSITE" id="PS51126">
    <property type="entry name" value="DILUTE"/>
    <property type="match status" value="1"/>
</dbReference>
<evidence type="ECO:0000256" key="9">
    <source>
        <dbReference type="SAM" id="Coils"/>
    </source>
</evidence>
<dbReference type="InterPro" id="IPR002710">
    <property type="entry name" value="Dilute_dom"/>
</dbReference>
<dbReference type="FunFam" id="1.10.10.820:FF:000001">
    <property type="entry name" value="Myosin heavy chain"/>
    <property type="match status" value="1"/>
</dbReference>
<keyword evidence="14" id="KW-1185">Reference proteome</keyword>
<dbReference type="GO" id="GO:0005524">
    <property type="term" value="F:ATP binding"/>
    <property type="evidence" value="ECO:0007669"/>
    <property type="project" value="UniProtKB-UniRule"/>
</dbReference>
<keyword evidence="4 9" id="KW-0175">Coiled coil</keyword>
<dbReference type="SUPFAM" id="SSF52540">
    <property type="entry name" value="P-loop containing nucleoside triphosphate hydrolases"/>
    <property type="match status" value="1"/>
</dbReference>
<reference evidence="13 14" key="1">
    <citation type="submission" date="2016-07" db="EMBL/GenBank/DDBJ databases">
        <title>Pervasive Adenine N6-methylation of Active Genes in Fungi.</title>
        <authorList>
            <consortium name="DOE Joint Genome Institute"/>
            <person name="Mondo S.J."/>
            <person name="Dannebaum R.O."/>
            <person name="Kuo R.C."/>
            <person name="Labutti K."/>
            <person name="Haridas S."/>
            <person name="Kuo A."/>
            <person name="Salamov A."/>
            <person name="Ahrendt S.R."/>
            <person name="Lipzen A."/>
            <person name="Sullivan W."/>
            <person name="Andreopoulos W.B."/>
            <person name="Clum A."/>
            <person name="Lindquist E."/>
            <person name="Daum C."/>
            <person name="Ramamoorthy G.K."/>
            <person name="Gryganskyi A."/>
            <person name="Culley D."/>
            <person name="Magnuson J.K."/>
            <person name="James T.Y."/>
            <person name="O'Malley M.A."/>
            <person name="Stajich J.E."/>
            <person name="Spatafora J.W."/>
            <person name="Visel A."/>
            <person name="Grigoriev I.V."/>
        </authorList>
    </citation>
    <scope>NUCLEOTIDE SEQUENCE [LARGE SCALE GENOMIC DNA]</scope>
    <source>
        <strain evidence="13 14">CBS 931.73</strain>
    </source>
</reference>
<evidence type="ECO:0000256" key="3">
    <source>
        <dbReference type="ARBA" id="ARBA00022840"/>
    </source>
</evidence>
<sequence>MSIAQSLEVYTKNTNVWLEDDKEGWISGQVLSSKTDDTKAYLEIRDATGKVVNLEFSLDKLLKKKVELPPLCNPPILEGIDDLTNLSYLHEPAVLHNIRTRYSQHNIYTYSGIVLIACNPFQKVSLYSQDVIQAYSGRTRGELEPHLFAISEDAYRCMIREKQNQTIVVSGESGAGKTVSAKFIMRYFASVKEGDGNVGSDLSEVEEQILATNPVLEAFGNAKTTRNDNSSRFGKYIEILFDQSTNIVGARVRTYLLERSRLIYQPEIERNYHIFYQLCAGATAQEREELSIEQFSSYHYLNQGGDGVIPDVDDCQELELTRKSLSLIGISAETQRNVFRVLAALLHLGNVKIGGSDKFGAMVDEDEPSFQIVTRLLQLNPADFRKWMVKKQIVARTETILSILKPSEAVAARDAIAKFIYANLFEWLIKVINTSLCTAEIASTADSFIGVLDIYGFEHFEKNSFEQFCINYANEKLQQEFNKHVFKLEQEEYVKEEIAWDFIEFSDNQPCIDLIEGRLGVLALLDEESRLPSGTDDSLIMKLYKQYEGPEHSKFFKKPKFSNSAFTICHYAHDVSYESEGFLDKNKDTISEELSKVLLASEFGFLREILPAMADEPPVNTKAPRRSMSAVAKKKTLGSTFKGSLISLMETINSTNVHYIRCVKPNEAKKPWQFDPQMVLSQLRACGVLETIRISCEGYPSRRTIEEFVDRYYLLLPSSQWSPQDLSKFTMSILELTINNPDKYQLGLTKVFFRAGQLAYLEKLRSDKLNTSACRIQTSVRGFLARKYFRQLKLSTVILQTYVRRMFAMKLLRGLREKRAAIVIQQNWRMYRERKRFRHTMASILQIQCLARRHLAMNKARGLREVKAALVIQKHARRWFAQRDYLRTVYLVVRLQSCVRRHQAKAELKKLRVEARSVDHFKEQSFKLENTVIAMTNQLTIKTDQNKAMVEEISRLRDQVEFWKGKCQAAEEKNAELGEKVVSFAGDHDKELSTLKNEYQLLTSRFSLLSDELKAKEDELHAIKADFTNAKRELLKVKRISRITGDSSYESLAGNNGYDEQANGEMQKSTHTSWESLSPKSLHSLTNGLDHGDSESRRYSLTSNPDESPSLRSSRRRIQSLMPSPAHSRLLDEESETLRRPVSGSARYSASFKRSSLSGKLTNPTNQDTRVILESEELVNEMETMLRDSEVAIQDGPRPALTRSEILFPAHLMGLCVDQLWTYDLGLEMRRLMTKATQIIEELVVKADATKLENIHHYWLSNAIYLLQCVVDTEQRIQAESSPGSIRYSSDYIDPSKVISKCKETLEELIVKIYNLLMQDLKKRVNKLIIPGVVESQPLIEYYIQESGFFKKIMTNARNSMIPPSVKIITDFLEHEWSLLTGYFIDIEVSSHIVEELLNFVGATAFNNVIMRRNFCSWKRGTQIQANITSIQEWCAKTSHDIPEIVHLEQLRQAMKLLTLLNTVQDIDVLFQACDSLNPGQIKKLSSIYAVSDYEEPLSPKILTEIAQRSEATEKVDNLFLPAESMIDTYRVGKLVQVMIYSPTDEYIPDWMRLHLLRHVLQTRAPHAN</sequence>
<dbReference type="FunCoup" id="A0A1Y1YZP8">
    <property type="interactions" value="135"/>
</dbReference>
<comment type="similarity">
    <text evidence="1 8">Belongs to the TRAFAC class myosin-kinesin ATPase superfamily. Myosin family.</text>
</comment>
<dbReference type="Pfam" id="PF01843">
    <property type="entry name" value="DIL"/>
    <property type="match status" value="1"/>
</dbReference>
<evidence type="ECO:0000256" key="7">
    <source>
        <dbReference type="ARBA" id="ARBA00023203"/>
    </source>
</evidence>
<evidence type="ECO:0000313" key="14">
    <source>
        <dbReference type="Proteomes" id="UP000193498"/>
    </source>
</evidence>
<dbReference type="SMART" id="SM00242">
    <property type="entry name" value="MYSc"/>
    <property type="match status" value="1"/>
</dbReference>
<dbReference type="Gene3D" id="1.20.5.190">
    <property type="match status" value="3"/>
</dbReference>
<feature type="compositionally biased region" description="Basic and acidic residues" evidence="10">
    <location>
        <begin position="1129"/>
        <end position="1139"/>
    </location>
</feature>
<keyword evidence="3 8" id="KW-0067">ATP-binding</keyword>
<dbReference type="CDD" id="cd01380">
    <property type="entry name" value="MYSc_Myo5"/>
    <property type="match status" value="1"/>
</dbReference>
<dbReference type="InterPro" id="IPR001609">
    <property type="entry name" value="Myosin_head_motor_dom-like"/>
</dbReference>
<dbReference type="PANTHER" id="PTHR13140:SF706">
    <property type="entry name" value="DILUTE CLASS UNCONVENTIONAL MYOSIN, ISOFORM C"/>
    <property type="match status" value="1"/>
</dbReference>
<name>A0A1Y1YZP8_9FUNG</name>
<dbReference type="SMART" id="SM01132">
    <property type="entry name" value="DIL"/>
    <property type="match status" value="1"/>
</dbReference>
<dbReference type="GO" id="GO:0000146">
    <property type="term" value="F:microfilament motor activity"/>
    <property type="evidence" value="ECO:0007669"/>
    <property type="project" value="TreeGrafter"/>
</dbReference>
<evidence type="ECO:0000256" key="8">
    <source>
        <dbReference type="PROSITE-ProRule" id="PRU00782"/>
    </source>
</evidence>
<evidence type="ECO:0000313" key="13">
    <source>
        <dbReference type="EMBL" id="ORY03520.1"/>
    </source>
</evidence>
<keyword evidence="5 8" id="KW-0518">Myosin</keyword>
<dbReference type="Gene3D" id="3.40.850.10">
    <property type="entry name" value="Kinesin motor domain"/>
    <property type="match status" value="1"/>
</dbReference>
<keyword evidence="2 8" id="KW-0547">Nucleotide-binding</keyword>
<feature type="binding site" evidence="8">
    <location>
        <begin position="171"/>
        <end position="178"/>
    </location>
    <ligand>
        <name>ATP</name>
        <dbReference type="ChEBI" id="CHEBI:30616"/>
    </ligand>
</feature>
<accession>A0A1Y1YZP8</accession>
<evidence type="ECO:0000256" key="6">
    <source>
        <dbReference type="ARBA" id="ARBA00023175"/>
    </source>
</evidence>
<dbReference type="Pfam" id="PF00612">
    <property type="entry name" value="IQ"/>
    <property type="match status" value="3"/>
</dbReference>
<dbReference type="InterPro" id="IPR000048">
    <property type="entry name" value="IQ_motif_EF-hand-BS"/>
</dbReference>
<dbReference type="GO" id="GO:0005737">
    <property type="term" value="C:cytoplasm"/>
    <property type="evidence" value="ECO:0007669"/>
    <property type="project" value="TreeGrafter"/>
</dbReference>
<evidence type="ECO:0000256" key="2">
    <source>
        <dbReference type="ARBA" id="ARBA00022741"/>
    </source>
</evidence>
<protein>
    <submittedName>
        <fullName evidence="13">Myosin-2</fullName>
    </submittedName>
</protein>
<dbReference type="STRING" id="1314790.A0A1Y1YZP8"/>
<proteinExistence type="inferred from homology"/>
<dbReference type="OrthoDB" id="6108017at2759"/>
<dbReference type="InterPro" id="IPR027417">
    <property type="entry name" value="P-loop_NTPase"/>
</dbReference>
<feature type="domain" description="Myosin motor" evidence="12">
    <location>
        <begin position="78"/>
        <end position="766"/>
    </location>
</feature>
<organism evidence="13 14">
    <name type="scientific">Basidiobolus meristosporus CBS 931.73</name>
    <dbReference type="NCBI Taxonomy" id="1314790"/>
    <lineage>
        <taxon>Eukaryota</taxon>
        <taxon>Fungi</taxon>
        <taxon>Fungi incertae sedis</taxon>
        <taxon>Zoopagomycota</taxon>
        <taxon>Entomophthoromycotina</taxon>
        <taxon>Basidiobolomycetes</taxon>
        <taxon>Basidiobolales</taxon>
        <taxon>Basidiobolaceae</taxon>
        <taxon>Basidiobolus</taxon>
    </lineage>
</organism>
<dbReference type="InterPro" id="IPR036961">
    <property type="entry name" value="Kinesin_motor_dom_sf"/>
</dbReference>
<dbReference type="InterPro" id="IPR036103">
    <property type="entry name" value="MYSc_Myo5"/>
</dbReference>
<comment type="caution">
    <text evidence="13">The sequence shown here is derived from an EMBL/GenBank/DDBJ whole genome shotgun (WGS) entry which is preliminary data.</text>
</comment>
<keyword evidence="7 8" id="KW-0009">Actin-binding</keyword>
<evidence type="ECO:0000259" key="12">
    <source>
        <dbReference type="PROSITE" id="PS51456"/>
    </source>
</evidence>
<dbReference type="Gene3D" id="1.10.10.820">
    <property type="match status" value="1"/>
</dbReference>
<evidence type="ECO:0000256" key="10">
    <source>
        <dbReference type="SAM" id="MobiDB-lite"/>
    </source>
</evidence>
<gene>
    <name evidence="13" type="ORF">K493DRAFT_404958</name>
</gene>
<dbReference type="PANTHER" id="PTHR13140">
    <property type="entry name" value="MYOSIN"/>
    <property type="match status" value="1"/>
</dbReference>